<feature type="region of interest" description="Disordered" evidence="2">
    <location>
        <begin position="107"/>
        <end position="195"/>
    </location>
</feature>
<sequence>MTHRRERKRASSPLVSRFVDVGNNFDRWQEIGTTHGLRTNQEIASFLVQCYDDLWAGNQSAVHCYHCRSTLSLACGKCGWSQSNPEGRTTLFDDGLKKELAAVVDSLEKAENDSDRDRRSNRSAAKSGGRDRGQKRSSRQKSRRLAWPDPDDEDLPTFSQCQDDVGGQSDDAKSDHAEKGNTHNEDHSEEFTHTLHQMRPQSSCRRFGCLECGITFASASHLIVH</sequence>
<evidence type="ECO:0000313" key="4">
    <source>
        <dbReference type="EMBL" id="KAK7476881.1"/>
    </source>
</evidence>
<evidence type="ECO:0000313" key="5">
    <source>
        <dbReference type="Proteomes" id="UP001519460"/>
    </source>
</evidence>
<keyword evidence="5" id="KW-1185">Reference proteome</keyword>
<dbReference type="Proteomes" id="UP001519460">
    <property type="component" value="Unassembled WGS sequence"/>
</dbReference>
<keyword evidence="1" id="KW-0862">Zinc</keyword>
<reference evidence="4 5" key="1">
    <citation type="journal article" date="2023" name="Sci. Data">
        <title>Genome assembly of the Korean intertidal mud-creeper Batillaria attramentaria.</title>
        <authorList>
            <person name="Patra A.K."/>
            <person name="Ho P.T."/>
            <person name="Jun S."/>
            <person name="Lee S.J."/>
            <person name="Kim Y."/>
            <person name="Won Y.J."/>
        </authorList>
    </citation>
    <scope>NUCLEOTIDE SEQUENCE [LARGE SCALE GENOMIC DNA]</scope>
    <source>
        <strain evidence="4">Wonlab-2016</strain>
    </source>
</reference>
<dbReference type="EMBL" id="JACVVK020000363">
    <property type="protein sequence ID" value="KAK7476881.1"/>
    <property type="molecule type" value="Genomic_DNA"/>
</dbReference>
<feature type="compositionally biased region" description="Basic and acidic residues" evidence="2">
    <location>
        <begin position="170"/>
        <end position="193"/>
    </location>
</feature>
<accession>A0ABD0JQ81</accession>
<comment type="caution">
    <text evidence="4">The sequence shown here is derived from an EMBL/GenBank/DDBJ whole genome shotgun (WGS) entry which is preliminary data.</text>
</comment>
<keyword evidence="1" id="KW-0479">Metal-binding</keyword>
<organism evidence="4 5">
    <name type="scientific">Batillaria attramentaria</name>
    <dbReference type="NCBI Taxonomy" id="370345"/>
    <lineage>
        <taxon>Eukaryota</taxon>
        <taxon>Metazoa</taxon>
        <taxon>Spiralia</taxon>
        <taxon>Lophotrochozoa</taxon>
        <taxon>Mollusca</taxon>
        <taxon>Gastropoda</taxon>
        <taxon>Caenogastropoda</taxon>
        <taxon>Sorbeoconcha</taxon>
        <taxon>Cerithioidea</taxon>
        <taxon>Batillariidae</taxon>
        <taxon>Batillaria</taxon>
    </lineage>
</organism>
<gene>
    <name evidence="4" type="ORF">BaRGS_00031884</name>
</gene>
<proteinExistence type="predicted"/>
<evidence type="ECO:0000259" key="3">
    <source>
        <dbReference type="PROSITE" id="PS50157"/>
    </source>
</evidence>
<dbReference type="InterPro" id="IPR013087">
    <property type="entry name" value="Znf_C2H2_type"/>
</dbReference>
<dbReference type="PROSITE" id="PS50157">
    <property type="entry name" value="ZINC_FINGER_C2H2_2"/>
    <property type="match status" value="1"/>
</dbReference>
<name>A0ABD0JQ81_9CAEN</name>
<evidence type="ECO:0000256" key="1">
    <source>
        <dbReference type="PROSITE-ProRule" id="PRU00042"/>
    </source>
</evidence>
<protein>
    <recommendedName>
        <fullName evidence="3">C2H2-type domain-containing protein</fullName>
    </recommendedName>
</protein>
<dbReference type="GO" id="GO:0008270">
    <property type="term" value="F:zinc ion binding"/>
    <property type="evidence" value="ECO:0007669"/>
    <property type="project" value="UniProtKB-KW"/>
</dbReference>
<evidence type="ECO:0000256" key="2">
    <source>
        <dbReference type="SAM" id="MobiDB-lite"/>
    </source>
</evidence>
<dbReference type="AlphaFoldDB" id="A0ABD0JQ81"/>
<keyword evidence="1" id="KW-0863">Zinc-finger</keyword>
<feature type="compositionally biased region" description="Basic residues" evidence="2">
    <location>
        <begin position="135"/>
        <end position="144"/>
    </location>
</feature>
<feature type="domain" description="C2H2-type" evidence="3">
    <location>
        <begin position="207"/>
        <end position="225"/>
    </location>
</feature>
<feature type="compositionally biased region" description="Basic and acidic residues" evidence="2">
    <location>
        <begin position="107"/>
        <end position="120"/>
    </location>
</feature>